<dbReference type="PANTHER" id="PTHR11280">
    <property type="entry name" value="GLUCOSAMINE-6-PHOSPHATE ISOMERASE"/>
    <property type="match status" value="1"/>
</dbReference>
<dbReference type="PROSITE" id="PS01161">
    <property type="entry name" value="GLC_GALNAC_ISOMERASE"/>
    <property type="match status" value="1"/>
</dbReference>
<dbReference type="EMBL" id="JBHSBD010000100">
    <property type="protein sequence ID" value="MFC3970315.1"/>
    <property type="molecule type" value="Genomic_DNA"/>
</dbReference>
<evidence type="ECO:0000313" key="3">
    <source>
        <dbReference type="EMBL" id="MFC3970315.1"/>
    </source>
</evidence>
<reference evidence="4" key="1">
    <citation type="journal article" date="2019" name="Int. J. Syst. Evol. Microbiol.">
        <title>The Global Catalogue of Microorganisms (GCM) 10K type strain sequencing project: providing services to taxonomists for standard genome sequencing and annotation.</title>
        <authorList>
            <consortium name="The Broad Institute Genomics Platform"/>
            <consortium name="The Broad Institute Genome Sequencing Center for Infectious Disease"/>
            <person name="Wu L."/>
            <person name="Ma J."/>
        </authorList>
    </citation>
    <scope>NUCLEOTIDE SEQUENCE [LARGE SCALE GENOMIC DNA]</scope>
    <source>
        <strain evidence="4">TBRC 5781</strain>
    </source>
</reference>
<dbReference type="SUPFAM" id="SSF100950">
    <property type="entry name" value="NagB/RpiA/CoA transferase-like"/>
    <property type="match status" value="1"/>
</dbReference>
<dbReference type="RefSeq" id="WP_247261128.1">
    <property type="nucleotide sequence ID" value="NZ_JALJQZ010000016.1"/>
</dbReference>
<dbReference type="Pfam" id="PF01182">
    <property type="entry name" value="Glucosamine_iso"/>
    <property type="match status" value="1"/>
</dbReference>
<dbReference type="Proteomes" id="UP001595697">
    <property type="component" value="Unassembled WGS sequence"/>
</dbReference>
<keyword evidence="4" id="KW-1185">Reference proteome</keyword>
<dbReference type="Gene3D" id="3.40.50.1360">
    <property type="match status" value="1"/>
</dbReference>
<sequence length="257" mass="27481">MSRIIDQAGQSFPASFSVVGDAREVGEEAARFFVEVINNNPRANIGLATGATARSFYTALIKAHTELKLSFAAVNTFNLDEYIGLSRSHPNSYWNEIVEQFGRHVDVPLTQIHAPDGAHQDPEAAAAVYEGLLASVGGVDIQLLGLGRNGHIAFNEPGSPFDSCTRPVDLTTSTLQANQVHFPSGETMPQRAISMGIATILKARRIVLIASGQAKAEALKDMLRGTIGPHCPASFLRAHSAVHVIADRDAARLVTSS</sequence>
<name>A0ABV8EE90_9HYPH</name>
<evidence type="ECO:0000259" key="2">
    <source>
        <dbReference type="Pfam" id="PF01182"/>
    </source>
</evidence>
<keyword evidence="1" id="KW-0378">Hydrolase</keyword>
<organism evidence="3 4">
    <name type="scientific">Rhizobium lemnae</name>
    <dbReference type="NCBI Taxonomy" id="1214924"/>
    <lineage>
        <taxon>Bacteria</taxon>
        <taxon>Pseudomonadati</taxon>
        <taxon>Pseudomonadota</taxon>
        <taxon>Alphaproteobacteria</taxon>
        <taxon>Hyphomicrobiales</taxon>
        <taxon>Rhizobiaceae</taxon>
        <taxon>Rhizobium/Agrobacterium group</taxon>
        <taxon>Rhizobium</taxon>
    </lineage>
</organism>
<feature type="domain" description="Glucosamine/galactosamine-6-phosphate isomerase" evidence="2">
    <location>
        <begin position="23"/>
        <end position="239"/>
    </location>
</feature>
<dbReference type="InterPro" id="IPR037171">
    <property type="entry name" value="NagB/RpiA_transferase-like"/>
</dbReference>
<evidence type="ECO:0000313" key="4">
    <source>
        <dbReference type="Proteomes" id="UP001595697"/>
    </source>
</evidence>
<dbReference type="InterPro" id="IPR006148">
    <property type="entry name" value="Glc/Gal-6P_isomerase"/>
</dbReference>
<protein>
    <submittedName>
        <fullName evidence="3">Glucosamine-6-phosphate deaminase</fullName>
    </submittedName>
</protein>
<evidence type="ECO:0000256" key="1">
    <source>
        <dbReference type="ARBA" id="ARBA00022801"/>
    </source>
</evidence>
<proteinExistence type="predicted"/>
<dbReference type="InterPro" id="IPR018321">
    <property type="entry name" value="Glucosamine6P_isomerase_CS"/>
</dbReference>
<accession>A0ABV8EE90</accession>
<dbReference type="CDD" id="cd01399">
    <property type="entry name" value="GlcN6P_deaminase"/>
    <property type="match status" value="1"/>
</dbReference>
<gene>
    <name evidence="3" type="ORF">ACFOVS_19700</name>
</gene>
<dbReference type="PANTHER" id="PTHR11280:SF5">
    <property type="entry name" value="GLUCOSAMINE-6-PHOSPHATE ISOMERASE"/>
    <property type="match status" value="1"/>
</dbReference>
<dbReference type="InterPro" id="IPR004547">
    <property type="entry name" value="Glucosamine6P_isomerase"/>
</dbReference>
<comment type="caution">
    <text evidence="3">The sequence shown here is derived from an EMBL/GenBank/DDBJ whole genome shotgun (WGS) entry which is preliminary data.</text>
</comment>